<dbReference type="AlphaFoldDB" id="A0A392VS32"/>
<protein>
    <submittedName>
        <fullName evidence="1">Uncharacterized protein</fullName>
    </submittedName>
</protein>
<feature type="non-terminal residue" evidence="1">
    <location>
        <position position="1"/>
    </location>
</feature>
<sequence length="34" mass="3381">NTGAAEGCEVEPDAAADVEEVEVVLLLLGLPVGT</sequence>
<keyword evidence="2" id="KW-1185">Reference proteome</keyword>
<comment type="caution">
    <text evidence="1">The sequence shown here is derived from an EMBL/GenBank/DDBJ whole genome shotgun (WGS) entry which is preliminary data.</text>
</comment>
<accession>A0A392VS32</accession>
<name>A0A392VS32_9FABA</name>
<dbReference type="EMBL" id="LXQA011228112">
    <property type="protein sequence ID" value="MCI89801.1"/>
    <property type="molecule type" value="Genomic_DNA"/>
</dbReference>
<dbReference type="Proteomes" id="UP000265520">
    <property type="component" value="Unassembled WGS sequence"/>
</dbReference>
<organism evidence="1 2">
    <name type="scientific">Trifolium medium</name>
    <dbReference type="NCBI Taxonomy" id="97028"/>
    <lineage>
        <taxon>Eukaryota</taxon>
        <taxon>Viridiplantae</taxon>
        <taxon>Streptophyta</taxon>
        <taxon>Embryophyta</taxon>
        <taxon>Tracheophyta</taxon>
        <taxon>Spermatophyta</taxon>
        <taxon>Magnoliopsida</taxon>
        <taxon>eudicotyledons</taxon>
        <taxon>Gunneridae</taxon>
        <taxon>Pentapetalae</taxon>
        <taxon>rosids</taxon>
        <taxon>fabids</taxon>
        <taxon>Fabales</taxon>
        <taxon>Fabaceae</taxon>
        <taxon>Papilionoideae</taxon>
        <taxon>50 kb inversion clade</taxon>
        <taxon>NPAAA clade</taxon>
        <taxon>Hologalegina</taxon>
        <taxon>IRL clade</taxon>
        <taxon>Trifolieae</taxon>
        <taxon>Trifolium</taxon>
    </lineage>
</organism>
<evidence type="ECO:0000313" key="2">
    <source>
        <dbReference type="Proteomes" id="UP000265520"/>
    </source>
</evidence>
<proteinExistence type="predicted"/>
<evidence type="ECO:0000313" key="1">
    <source>
        <dbReference type="EMBL" id="MCI89801.1"/>
    </source>
</evidence>
<reference evidence="1 2" key="1">
    <citation type="journal article" date="2018" name="Front. Plant Sci.">
        <title>Red Clover (Trifolium pratense) and Zigzag Clover (T. medium) - A Picture of Genomic Similarities and Differences.</title>
        <authorList>
            <person name="Dluhosova J."/>
            <person name="Istvanek J."/>
            <person name="Nedelnik J."/>
            <person name="Repkova J."/>
        </authorList>
    </citation>
    <scope>NUCLEOTIDE SEQUENCE [LARGE SCALE GENOMIC DNA]</scope>
    <source>
        <strain evidence="2">cv. 10/8</strain>
        <tissue evidence="1">Leaf</tissue>
    </source>
</reference>